<dbReference type="AlphaFoldDB" id="A0A376BSV6"/>
<dbReference type="Proteomes" id="UP000254209">
    <property type="component" value="Unassembled WGS sequence"/>
</dbReference>
<accession>A0A376BSV6</accession>
<dbReference type="InterPro" id="IPR001638">
    <property type="entry name" value="Solute-binding_3/MltF_N"/>
</dbReference>
<evidence type="ECO:0000256" key="2">
    <source>
        <dbReference type="SAM" id="SignalP"/>
    </source>
</evidence>
<dbReference type="PANTHER" id="PTHR35936">
    <property type="entry name" value="MEMBRANE-BOUND LYTIC MUREIN TRANSGLYCOSYLASE F"/>
    <property type="match status" value="1"/>
</dbReference>
<name>A0A376BSV6_9NEIS</name>
<dbReference type="Pfam" id="PF00497">
    <property type="entry name" value="SBP_bac_3"/>
    <property type="match status" value="1"/>
</dbReference>
<evidence type="ECO:0000313" key="4">
    <source>
        <dbReference type="EMBL" id="SSY79979.1"/>
    </source>
</evidence>
<feature type="chain" id="PRO_5016797026" evidence="2">
    <location>
        <begin position="21"/>
        <end position="278"/>
    </location>
</feature>
<dbReference type="SUPFAM" id="SSF53850">
    <property type="entry name" value="Periplasmic binding protein-like II"/>
    <property type="match status" value="1"/>
</dbReference>
<dbReference type="PROSITE" id="PS51257">
    <property type="entry name" value="PROKAR_LIPOPROTEIN"/>
    <property type="match status" value="1"/>
</dbReference>
<sequence>MKRFAITLLFGSLLLAACNADDTTSDTVSASQSSAVSIASMPVLTENLPTYNIRFANEPYPPFNILMPNNTFEGLETDILQAIAKKQGFKIYTQPYVWDVIFKDFKQSNSHMVGGGLASEDFDLSEIALSKAYMRSPDCVVATHAKKLQDWHKRKIITVSSDELDDSLIEDYQVKRRNIHNVRTQYQALGGLLNKQADVTISDCHVLKYHIYGTLKNQSFVIKELSIEPHDTSYDLVFGVHKDEKELLKKINAGIEQLKQSGEIDKIIKKWTTEQTNP</sequence>
<keyword evidence="1 2" id="KW-0732">Signal</keyword>
<gene>
    <name evidence="4" type="ORF">NCTC10283_01531</name>
</gene>
<proteinExistence type="predicted"/>
<dbReference type="OrthoDB" id="8613969at2"/>
<dbReference type="Gene3D" id="3.40.190.10">
    <property type="entry name" value="Periplasmic binding protein-like II"/>
    <property type="match status" value="2"/>
</dbReference>
<dbReference type="RefSeq" id="WP_034291651.1">
    <property type="nucleotide sequence ID" value="NZ_CP091519.2"/>
</dbReference>
<dbReference type="STRING" id="1120980.GCA_000745955_00669"/>
<evidence type="ECO:0000256" key="1">
    <source>
        <dbReference type="ARBA" id="ARBA00022729"/>
    </source>
</evidence>
<feature type="signal peptide" evidence="2">
    <location>
        <begin position="1"/>
        <end position="20"/>
    </location>
</feature>
<reference evidence="4 5" key="1">
    <citation type="submission" date="2018-06" db="EMBL/GenBank/DDBJ databases">
        <authorList>
            <consortium name="Pathogen Informatics"/>
            <person name="Doyle S."/>
        </authorList>
    </citation>
    <scope>NUCLEOTIDE SEQUENCE [LARGE SCALE GENOMIC DNA]</scope>
    <source>
        <strain evidence="4 5">NCTC10283</strain>
    </source>
</reference>
<organism evidence="4 5">
    <name type="scientific">Alysiella crassa</name>
    <dbReference type="NCBI Taxonomy" id="153491"/>
    <lineage>
        <taxon>Bacteria</taxon>
        <taxon>Pseudomonadati</taxon>
        <taxon>Pseudomonadota</taxon>
        <taxon>Betaproteobacteria</taxon>
        <taxon>Neisseriales</taxon>
        <taxon>Neisseriaceae</taxon>
        <taxon>Alysiella</taxon>
    </lineage>
</organism>
<evidence type="ECO:0000313" key="5">
    <source>
        <dbReference type="Proteomes" id="UP000254209"/>
    </source>
</evidence>
<feature type="domain" description="Solute-binding protein family 3/N-terminal" evidence="3">
    <location>
        <begin position="52"/>
        <end position="275"/>
    </location>
</feature>
<dbReference type="SMART" id="SM00062">
    <property type="entry name" value="PBPb"/>
    <property type="match status" value="1"/>
</dbReference>
<protein>
    <submittedName>
        <fullName evidence="4">Glutamine ABC transporter periplasmic protein</fullName>
    </submittedName>
</protein>
<dbReference type="PANTHER" id="PTHR35936:SF17">
    <property type="entry name" value="ARGININE-BINDING EXTRACELLULAR PROTEIN ARTP"/>
    <property type="match status" value="1"/>
</dbReference>
<keyword evidence="5" id="KW-1185">Reference proteome</keyword>
<dbReference type="EMBL" id="UFSO01000003">
    <property type="protein sequence ID" value="SSY79979.1"/>
    <property type="molecule type" value="Genomic_DNA"/>
</dbReference>
<evidence type="ECO:0000259" key="3">
    <source>
        <dbReference type="SMART" id="SM00062"/>
    </source>
</evidence>